<name>A0A7S3GKG9_9EUKA</name>
<evidence type="ECO:0000313" key="2">
    <source>
        <dbReference type="EMBL" id="CAE0269163.1"/>
    </source>
</evidence>
<accession>A0A7S3GKG9</accession>
<dbReference type="AlphaFoldDB" id="A0A7S3GKG9"/>
<protein>
    <submittedName>
        <fullName evidence="2">Uncharacterized protein</fullName>
    </submittedName>
</protein>
<dbReference type="EMBL" id="HBIB01047897">
    <property type="protein sequence ID" value="CAE0269163.1"/>
    <property type="molecule type" value="Transcribed_RNA"/>
</dbReference>
<organism evidence="2">
    <name type="scientific">Palpitomonas bilix</name>
    <dbReference type="NCBI Taxonomy" id="652834"/>
    <lineage>
        <taxon>Eukaryota</taxon>
        <taxon>Eukaryota incertae sedis</taxon>
    </lineage>
</organism>
<proteinExistence type="predicted"/>
<reference evidence="2" key="1">
    <citation type="submission" date="2021-01" db="EMBL/GenBank/DDBJ databases">
        <authorList>
            <person name="Corre E."/>
            <person name="Pelletier E."/>
            <person name="Niang G."/>
            <person name="Scheremetjew M."/>
            <person name="Finn R."/>
            <person name="Kale V."/>
            <person name="Holt S."/>
            <person name="Cochrane G."/>
            <person name="Meng A."/>
            <person name="Brown T."/>
            <person name="Cohen L."/>
        </authorList>
    </citation>
    <scope>NUCLEOTIDE SEQUENCE</scope>
    <source>
        <strain evidence="2">NIES-2562</strain>
    </source>
</reference>
<dbReference type="EMBL" id="HBIB01047894">
    <property type="protein sequence ID" value="CAE0269160.1"/>
    <property type="molecule type" value="Transcribed_RNA"/>
</dbReference>
<evidence type="ECO:0000313" key="1">
    <source>
        <dbReference type="EMBL" id="CAE0269160.1"/>
    </source>
</evidence>
<gene>
    <name evidence="1" type="ORF">PBIL07802_LOCUS31513</name>
    <name evidence="2" type="ORF">PBIL07802_LOCUS31516</name>
</gene>
<sequence length="280" mass="31873">MQRSRSVPLPDVGEPIVTPRDSVRRSGRFVRLYLDEHVRHTSPRSSTSRMDDILASCTILDTLLDQGMSKRAHLTLDDGSDESKRIHAEVERLQRLVLVHTGCKSFAEGYKQLGLAPVFELCTALFQQEGQPGFSKEELSDMKGAGDTVDAYFDTMVPINQLNRTAAQVEEDVREGRLKYLAHQIALVYQALVAIRAHSYTESTTTDGVSLRELLSESKQRIESQFEEIKRVTEKAATPYLPQDLREWLEEELQGVRMLVRQYFPCQQRAAPFIQFIKQS</sequence>